<feature type="region of interest" description="Disordered" evidence="1">
    <location>
        <begin position="230"/>
        <end position="251"/>
    </location>
</feature>
<dbReference type="SUPFAM" id="SSF53448">
    <property type="entry name" value="Nucleotide-diphospho-sugar transferases"/>
    <property type="match status" value="1"/>
</dbReference>
<keyword evidence="3" id="KW-1185">Reference proteome</keyword>
<dbReference type="RefSeq" id="WP_377283526.1">
    <property type="nucleotide sequence ID" value="NZ_JBHRSI010000009.1"/>
</dbReference>
<keyword evidence="2" id="KW-0808">Transferase</keyword>
<sequence>MIAGFSVLALIPARAGSKRMPGKNVAPFAGRPLIQWTAAAAAASRFVDRVVVSSDCPEAISAAVAAGAEAPFVRPSALAQDDTGSADVVAHALEAMDRPFDIVVLLQPTSPLRTAEDIDALVQLLVERRAPAALFVSAVDKPLAWIRTLAASGELAPVADAWPQPGAGARLVRPNGAGYAVWTQRFAAERDFAPEGALGLELPAARAFDIDTPEDFEIAEAVALYAERRRATASSSAARIRDSLSPSKQPQ</sequence>
<dbReference type="Gene3D" id="3.90.550.10">
    <property type="entry name" value="Spore Coat Polysaccharide Biosynthesis Protein SpsA, Chain A"/>
    <property type="match status" value="1"/>
</dbReference>
<dbReference type="Pfam" id="PF02348">
    <property type="entry name" value="CTP_transf_3"/>
    <property type="match status" value="1"/>
</dbReference>
<comment type="caution">
    <text evidence="2">The sequence shown here is derived from an EMBL/GenBank/DDBJ whole genome shotgun (WGS) entry which is preliminary data.</text>
</comment>
<reference evidence="3" key="1">
    <citation type="journal article" date="2019" name="Int. J. Syst. Evol. Microbiol.">
        <title>The Global Catalogue of Microorganisms (GCM) 10K type strain sequencing project: providing services to taxonomists for standard genome sequencing and annotation.</title>
        <authorList>
            <consortium name="The Broad Institute Genomics Platform"/>
            <consortium name="The Broad Institute Genome Sequencing Center for Infectious Disease"/>
            <person name="Wu L."/>
            <person name="Ma J."/>
        </authorList>
    </citation>
    <scope>NUCLEOTIDE SEQUENCE [LARGE SCALE GENOMIC DNA]</scope>
    <source>
        <strain evidence="3">DFY28</strain>
    </source>
</reference>
<dbReference type="EMBL" id="JBHUEY010000001">
    <property type="protein sequence ID" value="MFD1784527.1"/>
    <property type="molecule type" value="Genomic_DNA"/>
</dbReference>
<name>A0ABW4N361_9CAUL</name>
<organism evidence="2 3">
    <name type="scientific">Phenylobacterium terrae</name>
    <dbReference type="NCBI Taxonomy" id="2665495"/>
    <lineage>
        <taxon>Bacteria</taxon>
        <taxon>Pseudomonadati</taxon>
        <taxon>Pseudomonadota</taxon>
        <taxon>Alphaproteobacteria</taxon>
        <taxon>Caulobacterales</taxon>
        <taxon>Caulobacteraceae</taxon>
        <taxon>Phenylobacterium</taxon>
    </lineage>
</organism>
<dbReference type="PANTHER" id="PTHR21485:SF6">
    <property type="entry name" value="N-ACYLNEURAMINATE CYTIDYLYLTRANSFERASE-RELATED"/>
    <property type="match status" value="1"/>
</dbReference>
<keyword evidence="2" id="KW-0548">Nucleotidyltransferase</keyword>
<dbReference type="Proteomes" id="UP001597237">
    <property type="component" value="Unassembled WGS sequence"/>
</dbReference>
<accession>A0ABW4N361</accession>
<dbReference type="CDD" id="cd02513">
    <property type="entry name" value="CMP-NeuAc_Synthase"/>
    <property type="match status" value="1"/>
</dbReference>
<evidence type="ECO:0000313" key="3">
    <source>
        <dbReference type="Proteomes" id="UP001597237"/>
    </source>
</evidence>
<gene>
    <name evidence="2" type="ORF">ACFSC0_14060</name>
</gene>
<dbReference type="InterPro" id="IPR003329">
    <property type="entry name" value="Cytidylyl_trans"/>
</dbReference>
<evidence type="ECO:0000256" key="1">
    <source>
        <dbReference type="SAM" id="MobiDB-lite"/>
    </source>
</evidence>
<protein>
    <submittedName>
        <fullName evidence="2">Cytidylyltransferase domain-containing protein</fullName>
    </submittedName>
</protein>
<dbReference type="InterPro" id="IPR029044">
    <property type="entry name" value="Nucleotide-diphossugar_trans"/>
</dbReference>
<proteinExistence type="predicted"/>
<dbReference type="InterPro" id="IPR050793">
    <property type="entry name" value="CMP-NeuNAc_synthase"/>
</dbReference>
<evidence type="ECO:0000313" key="2">
    <source>
        <dbReference type="EMBL" id="MFD1784527.1"/>
    </source>
</evidence>
<dbReference type="PANTHER" id="PTHR21485">
    <property type="entry name" value="HAD SUPERFAMILY MEMBERS CMAS AND KDSC"/>
    <property type="match status" value="1"/>
</dbReference>
<dbReference type="GO" id="GO:0016779">
    <property type="term" value="F:nucleotidyltransferase activity"/>
    <property type="evidence" value="ECO:0007669"/>
    <property type="project" value="UniProtKB-KW"/>
</dbReference>